<accession>A0A0R3MXG1</accession>
<organism evidence="1 2">
    <name type="scientific">Bradyrhizobium lablabi</name>
    <dbReference type="NCBI Taxonomy" id="722472"/>
    <lineage>
        <taxon>Bacteria</taxon>
        <taxon>Pseudomonadati</taxon>
        <taxon>Pseudomonadota</taxon>
        <taxon>Alphaproteobacteria</taxon>
        <taxon>Hyphomicrobiales</taxon>
        <taxon>Nitrobacteraceae</taxon>
        <taxon>Bradyrhizobium</taxon>
    </lineage>
</organism>
<sequence length="72" mass="7934">MVEKLIMSPRNVIELARYQQSRSVGKVQAFSTRLCRYCGAALADGENEDECSSTFNIAAAAPRVAQLKLRAE</sequence>
<dbReference type="RefSeq" id="WP_057859101.1">
    <property type="nucleotide sequence ID" value="NZ_LLYB01000071.1"/>
</dbReference>
<protein>
    <submittedName>
        <fullName evidence="1">Uncharacterized protein</fullName>
    </submittedName>
</protein>
<dbReference type="OrthoDB" id="8244440at2"/>
<dbReference type="AlphaFoldDB" id="A0A0R3MXG1"/>
<evidence type="ECO:0000313" key="1">
    <source>
        <dbReference type="EMBL" id="KRR22741.1"/>
    </source>
</evidence>
<dbReference type="Proteomes" id="UP000051660">
    <property type="component" value="Unassembled WGS sequence"/>
</dbReference>
<dbReference type="EMBL" id="LLYB01000071">
    <property type="protein sequence ID" value="KRR22741.1"/>
    <property type="molecule type" value="Genomic_DNA"/>
</dbReference>
<evidence type="ECO:0000313" key="2">
    <source>
        <dbReference type="Proteomes" id="UP000051660"/>
    </source>
</evidence>
<proteinExistence type="predicted"/>
<comment type="caution">
    <text evidence="1">The sequence shown here is derived from an EMBL/GenBank/DDBJ whole genome shotgun (WGS) entry which is preliminary data.</text>
</comment>
<reference evidence="1 2" key="1">
    <citation type="submission" date="2014-03" db="EMBL/GenBank/DDBJ databases">
        <title>Bradyrhizobium valentinum sp. nov., isolated from effective nodules of Lupinus mariae-josephae, a lupine endemic of basic-lime soils in Eastern Spain.</title>
        <authorList>
            <person name="Duran D."/>
            <person name="Rey L."/>
            <person name="Navarro A."/>
            <person name="Busquets A."/>
            <person name="Imperial J."/>
            <person name="Ruiz-Argueso T."/>
        </authorList>
    </citation>
    <scope>NUCLEOTIDE SEQUENCE [LARGE SCALE GENOMIC DNA]</scope>
    <source>
        <strain evidence="1 2">CCBAU 23086</strain>
    </source>
</reference>
<gene>
    <name evidence="1" type="ORF">CQ14_00040</name>
</gene>
<name>A0A0R3MXG1_9BRAD</name>